<organism evidence="2 3">
    <name type="scientific">Anaerocolumna xylanovorans DSM 12503</name>
    <dbReference type="NCBI Taxonomy" id="1121345"/>
    <lineage>
        <taxon>Bacteria</taxon>
        <taxon>Bacillati</taxon>
        <taxon>Bacillota</taxon>
        <taxon>Clostridia</taxon>
        <taxon>Lachnospirales</taxon>
        <taxon>Lachnospiraceae</taxon>
        <taxon>Anaerocolumna</taxon>
    </lineage>
</organism>
<dbReference type="GO" id="GO:0016747">
    <property type="term" value="F:acyltransferase activity, transferring groups other than amino-acyl groups"/>
    <property type="evidence" value="ECO:0007669"/>
    <property type="project" value="InterPro"/>
</dbReference>
<dbReference type="Pfam" id="PF00583">
    <property type="entry name" value="Acetyltransf_1"/>
    <property type="match status" value="1"/>
</dbReference>
<dbReference type="InterPro" id="IPR016181">
    <property type="entry name" value="Acyl_CoA_acyltransferase"/>
</dbReference>
<accession>A0A1M7YNM1</accession>
<dbReference type="Gene3D" id="3.40.630.30">
    <property type="match status" value="1"/>
</dbReference>
<proteinExistence type="predicted"/>
<protein>
    <submittedName>
        <fullName evidence="2">N-acetylglutamate synthase, GNAT family</fullName>
    </submittedName>
</protein>
<sequence length="145" mass="16833">MIQGKVVSDEKNISDIFSIWESVFGMDGNSLIYNGLNVYLILFEGLKEDKPIGAVMLREKENGCLIENLAIIESKRNQQNGEFLLRFAVDKGFQLGYEKIYTETKEKNGNLFEKIGFEIIEDSNMPDETIKYQIMQENFYKRCKH</sequence>
<dbReference type="EMBL" id="FRFD01000020">
    <property type="protein sequence ID" value="SHO54263.1"/>
    <property type="molecule type" value="Genomic_DNA"/>
</dbReference>
<evidence type="ECO:0000313" key="3">
    <source>
        <dbReference type="Proteomes" id="UP000184612"/>
    </source>
</evidence>
<name>A0A1M7YNM1_9FIRM</name>
<dbReference type="PROSITE" id="PS51186">
    <property type="entry name" value="GNAT"/>
    <property type="match status" value="1"/>
</dbReference>
<feature type="domain" description="N-acetyltransferase" evidence="1">
    <location>
        <begin position="4"/>
        <end position="137"/>
    </location>
</feature>
<dbReference type="SUPFAM" id="SSF55729">
    <property type="entry name" value="Acyl-CoA N-acyltransferases (Nat)"/>
    <property type="match status" value="1"/>
</dbReference>
<evidence type="ECO:0000313" key="2">
    <source>
        <dbReference type="EMBL" id="SHO54263.1"/>
    </source>
</evidence>
<dbReference type="STRING" id="1121345.SAMN02745217_04722"/>
<dbReference type="OrthoDB" id="1821130at2"/>
<evidence type="ECO:0000259" key="1">
    <source>
        <dbReference type="PROSITE" id="PS51186"/>
    </source>
</evidence>
<dbReference type="RefSeq" id="WP_073591316.1">
    <property type="nucleotide sequence ID" value="NZ_FRFD01000020.1"/>
</dbReference>
<gene>
    <name evidence="2" type="ORF">SAMN02745217_04722</name>
</gene>
<dbReference type="InterPro" id="IPR000182">
    <property type="entry name" value="GNAT_dom"/>
</dbReference>
<reference evidence="2 3" key="1">
    <citation type="submission" date="2016-12" db="EMBL/GenBank/DDBJ databases">
        <authorList>
            <person name="Song W.-J."/>
            <person name="Kurnit D.M."/>
        </authorList>
    </citation>
    <scope>NUCLEOTIDE SEQUENCE [LARGE SCALE GENOMIC DNA]</scope>
    <source>
        <strain evidence="2 3">DSM 12503</strain>
    </source>
</reference>
<dbReference type="AlphaFoldDB" id="A0A1M7YNM1"/>
<keyword evidence="3" id="KW-1185">Reference proteome</keyword>
<dbReference type="Proteomes" id="UP000184612">
    <property type="component" value="Unassembled WGS sequence"/>
</dbReference>